<organism evidence="2 3">
    <name type="scientific">Streptosporangium subroseum</name>
    <dbReference type="NCBI Taxonomy" id="106412"/>
    <lineage>
        <taxon>Bacteria</taxon>
        <taxon>Bacillati</taxon>
        <taxon>Actinomycetota</taxon>
        <taxon>Actinomycetes</taxon>
        <taxon>Streptosporangiales</taxon>
        <taxon>Streptosporangiaceae</taxon>
        <taxon>Streptosporangium</taxon>
    </lineage>
</organism>
<evidence type="ECO:0000313" key="3">
    <source>
        <dbReference type="Proteomes" id="UP000198282"/>
    </source>
</evidence>
<keyword evidence="3" id="KW-1185">Reference proteome</keyword>
<evidence type="ECO:0000313" key="2">
    <source>
        <dbReference type="EMBL" id="SNR99205.1"/>
    </source>
</evidence>
<proteinExistence type="predicted"/>
<name>A0A239AU32_9ACTN</name>
<protein>
    <submittedName>
        <fullName evidence="2">Uncharacterized protein</fullName>
    </submittedName>
</protein>
<evidence type="ECO:0000256" key="1">
    <source>
        <dbReference type="SAM" id="Phobius"/>
    </source>
</evidence>
<feature type="transmembrane region" description="Helical" evidence="1">
    <location>
        <begin position="46"/>
        <end position="65"/>
    </location>
</feature>
<gene>
    <name evidence="2" type="ORF">SAMN05216276_1002159</name>
</gene>
<dbReference type="EMBL" id="FZOD01000002">
    <property type="protein sequence ID" value="SNR99205.1"/>
    <property type="molecule type" value="Genomic_DNA"/>
</dbReference>
<dbReference type="Proteomes" id="UP000198282">
    <property type="component" value="Unassembled WGS sequence"/>
</dbReference>
<reference evidence="2 3" key="1">
    <citation type="submission" date="2017-06" db="EMBL/GenBank/DDBJ databases">
        <authorList>
            <person name="Kim H.J."/>
            <person name="Triplett B.A."/>
        </authorList>
    </citation>
    <scope>NUCLEOTIDE SEQUENCE [LARGE SCALE GENOMIC DNA]</scope>
    <source>
        <strain evidence="2 3">CGMCC 4.2132</strain>
    </source>
</reference>
<keyword evidence="1" id="KW-0472">Membrane</keyword>
<keyword evidence="1" id="KW-0812">Transmembrane</keyword>
<sequence length="67" mass="7000">MGKQLIPHREVRMFALIAALLFALALIFQIAGVAVGTVVTVATLSIAGLLCVALHLMGVGAGWSLKR</sequence>
<keyword evidence="1" id="KW-1133">Transmembrane helix</keyword>
<dbReference type="AlphaFoldDB" id="A0A239AU32"/>
<accession>A0A239AU32</accession>